<sequence>MIDRINALGQFLVNQTGKTFNFKSIKSDHMYPGILFSFAGEDYLVTPDKAELDLTIALMASRTFEDYPPKHARKYTHRKFEKINKKIQENITYKGKKYVIIKL</sequence>
<dbReference type="AlphaFoldDB" id="A0AAX1TSG9"/>
<accession>A0AAX1TSG9</accession>
<protein>
    <submittedName>
        <fullName evidence="1">Uncharacterized protein</fullName>
    </submittedName>
</protein>
<gene>
    <name evidence="1" type="ORF">NCTC12112_00332</name>
</gene>
<dbReference type="Proteomes" id="UP000249008">
    <property type="component" value="Chromosome 1"/>
</dbReference>
<organism evidence="1 2">
    <name type="scientific">Fusobacterium ulcerans</name>
    <dbReference type="NCBI Taxonomy" id="861"/>
    <lineage>
        <taxon>Bacteria</taxon>
        <taxon>Fusobacteriati</taxon>
        <taxon>Fusobacteriota</taxon>
        <taxon>Fusobacteriia</taxon>
        <taxon>Fusobacteriales</taxon>
        <taxon>Fusobacteriaceae</taxon>
        <taxon>Fusobacterium</taxon>
    </lineage>
</organism>
<dbReference type="EMBL" id="LS483487">
    <property type="protein sequence ID" value="SQI99964.1"/>
    <property type="molecule type" value="Genomic_DNA"/>
</dbReference>
<evidence type="ECO:0000313" key="2">
    <source>
        <dbReference type="Proteomes" id="UP000249008"/>
    </source>
</evidence>
<dbReference type="RefSeq" id="WP_005979189.1">
    <property type="nucleotide sequence ID" value="NZ_BAABXY010000001.1"/>
</dbReference>
<evidence type="ECO:0000313" key="1">
    <source>
        <dbReference type="EMBL" id="SQI99964.1"/>
    </source>
</evidence>
<dbReference type="KEGG" id="ful:C4N20_08900"/>
<name>A0AAX1TSG9_9FUSO</name>
<proteinExistence type="predicted"/>
<dbReference type="GeneID" id="78454927"/>
<reference evidence="1 2" key="1">
    <citation type="submission" date="2018-06" db="EMBL/GenBank/DDBJ databases">
        <authorList>
            <consortium name="Pathogen Informatics"/>
            <person name="Doyle S."/>
        </authorList>
    </citation>
    <scope>NUCLEOTIDE SEQUENCE [LARGE SCALE GENOMIC DNA]</scope>
    <source>
        <strain evidence="1 2">NCTC12112</strain>
    </source>
</reference>